<keyword evidence="3" id="KW-1185">Reference proteome</keyword>
<protein>
    <submittedName>
        <fullName evidence="2">Uncharacterized protein</fullName>
    </submittedName>
</protein>
<dbReference type="Proteomes" id="UP000314294">
    <property type="component" value="Unassembled WGS sequence"/>
</dbReference>
<reference evidence="2 3" key="1">
    <citation type="submission" date="2019-03" db="EMBL/GenBank/DDBJ databases">
        <title>First draft genome of Liparis tanakae, snailfish: a comprehensive survey of snailfish specific genes.</title>
        <authorList>
            <person name="Kim W."/>
            <person name="Song I."/>
            <person name="Jeong J.-H."/>
            <person name="Kim D."/>
            <person name="Kim S."/>
            <person name="Ryu S."/>
            <person name="Song J.Y."/>
            <person name="Lee S.K."/>
        </authorList>
    </citation>
    <scope>NUCLEOTIDE SEQUENCE [LARGE SCALE GENOMIC DNA]</scope>
    <source>
        <tissue evidence="2">Muscle</tissue>
    </source>
</reference>
<evidence type="ECO:0000256" key="1">
    <source>
        <dbReference type="SAM" id="MobiDB-lite"/>
    </source>
</evidence>
<comment type="caution">
    <text evidence="2">The sequence shown here is derived from an EMBL/GenBank/DDBJ whole genome shotgun (WGS) entry which is preliminary data.</text>
</comment>
<organism evidence="2 3">
    <name type="scientific">Liparis tanakae</name>
    <name type="common">Tanaka's snailfish</name>
    <dbReference type="NCBI Taxonomy" id="230148"/>
    <lineage>
        <taxon>Eukaryota</taxon>
        <taxon>Metazoa</taxon>
        <taxon>Chordata</taxon>
        <taxon>Craniata</taxon>
        <taxon>Vertebrata</taxon>
        <taxon>Euteleostomi</taxon>
        <taxon>Actinopterygii</taxon>
        <taxon>Neopterygii</taxon>
        <taxon>Teleostei</taxon>
        <taxon>Neoteleostei</taxon>
        <taxon>Acanthomorphata</taxon>
        <taxon>Eupercaria</taxon>
        <taxon>Perciformes</taxon>
        <taxon>Cottioidei</taxon>
        <taxon>Cottales</taxon>
        <taxon>Liparidae</taxon>
        <taxon>Liparis</taxon>
    </lineage>
</organism>
<dbReference type="AlphaFoldDB" id="A0A4Z2H2N8"/>
<accession>A0A4Z2H2N8</accession>
<sequence>MDRKNLICVRIDICLYVKAPPTRRPPTVTVNLVAVVVLRGAKEEVRRIPRYTDIMNSRLPRLAIVIPLFQKRKREKKRGNGDKKTRTARAPPVIDGRIQEKRSGREALRRAVDWPGIDLISRAATLLI</sequence>
<feature type="region of interest" description="Disordered" evidence="1">
    <location>
        <begin position="73"/>
        <end position="93"/>
    </location>
</feature>
<name>A0A4Z2H2N8_9TELE</name>
<proteinExistence type="predicted"/>
<evidence type="ECO:0000313" key="3">
    <source>
        <dbReference type="Proteomes" id="UP000314294"/>
    </source>
</evidence>
<gene>
    <name evidence="2" type="ORF">EYF80_029725</name>
</gene>
<dbReference type="EMBL" id="SRLO01000341">
    <property type="protein sequence ID" value="TNN60056.1"/>
    <property type="molecule type" value="Genomic_DNA"/>
</dbReference>
<evidence type="ECO:0000313" key="2">
    <source>
        <dbReference type="EMBL" id="TNN60056.1"/>
    </source>
</evidence>